<dbReference type="InterPro" id="IPR003593">
    <property type="entry name" value="AAA+_ATPase"/>
</dbReference>
<dbReference type="GO" id="GO:0005524">
    <property type="term" value="F:ATP binding"/>
    <property type="evidence" value="ECO:0007669"/>
    <property type="project" value="UniProtKB-KW"/>
</dbReference>
<dbReference type="Pfam" id="PF13604">
    <property type="entry name" value="AAA_30"/>
    <property type="match status" value="1"/>
</dbReference>
<dbReference type="PANTHER" id="PTHR43788:SF6">
    <property type="entry name" value="DNA HELICASE B"/>
    <property type="match status" value="1"/>
</dbReference>
<dbReference type="Gene3D" id="3.40.50.300">
    <property type="entry name" value="P-loop containing nucleotide triphosphate hydrolases"/>
    <property type="match status" value="2"/>
</dbReference>
<dbReference type="InterPro" id="IPR027417">
    <property type="entry name" value="P-loop_NTPase"/>
</dbReference>
<organism evidence="4 5">
    <name type="scientific">Rhizobium rhizogenes NBRC 13257</name>
    <dbReference type="NCBI Taxonomy" id="1220581"/>
    <lineage>
        <taxon>Bacteria</taxon>
        <taxon>Pseudomonadati</taxon>
        <taxon>Pseudomonadota</taxon>
        <taxon>Alphaproteobacteria</taxon>
        <taxon>Hyphomicrobiales</taxon>
        <taxon>Rhizobiaceae</taxon>
        <taxon>Rhizobium/Agrobacterium group</taxon>
        <taxon>Rhizobium</taxon>
    </lineage>
</organism>
<dbReference type="CDD" id="cd18809">
    <property type="entry name" value="SF1_C_RecD"/>
    <property type="match status" value="1"/>
</dbReference>
<evidence type="ECO:0000259" key="3">
    <source>
        <dbReference type="SMART" id="SM00382"/>
    </source>
</evidence>
<accession>A0AA87Q5V9</accession>
<dbReference type="Proteomes" id="UP000026941">
    <property type="component" value="Unassembled WGS sequence"/>
</dbReference>
<dbReference type="InterPro" id="IPR050534">
    <property type="entry name" value="Coronavir_polyprotein_1ab"/>
</dbReference>
<name>A0AA87Q5V9_RHIRH</name>
<protein>
    <recommendedName>
        <fullName evidence="3">AAA+ ATPase domain-containing protein</fullName>
    </recommendedName>
</protein>
<dbReference type="SUPFAM" id="SSF52540">
    <property type="entry name" value="P-loop containing nucleoside triphosphate hydrolases"/>
    <property type="match status" value="1"/>
</dbReference>
<dbReference type="CDD" id="cd17933">
    <property type="entry name" value="DEXSc_RecD-like"/>
    <property type="match status" value="1"/>
</dbReference>
<evidence type="ECO:0000256" key="1">
    <source>
        <dbReference type="ARBA" id="ARBA00022741"/>
    </source>
</evidence>
<keyword evidence="2" id="KW-0067">ATP-binding</keyword>
<evidence type="ECO:0000313" key="4">
    <source>
        <dbReference type="EMBL" id="GAJ96075.1"/>
    </source>
</evidence>
<comment type="caution">
    <text evidence="4">The sequence shown here is derived from an EMBL/GenBank/DDBJ whole genome shotgun (WGS) entry which is preliminary data.</text>
</comment>
<evidence type="ECO:0000313" key="5">
    <source>
        <dbReference type="Proteomes" id="UP000026941"/>
    </source>
</evidence>
<dbReference type="GO" id="GO:0003678">
    <property type="term" value="F:DNA helicase activity"/>
    <property type="evidence" value="ECO:0007669"/>
    <property type="project" value="UniProtKB-ARBA"/>
</dbReference>
<dbReference type="EMBL" id="BAYX01000016">
    <property type="protein sequence ID" value="GAJ96075.1"/>
    <property type="molecule type" value="Genomic_DNA"/>
</dbReference>
<dbReference type="SMART" id="SM00382">
    <property type="entry name" value="AAA"/>
    <property type="match status" value="1"/>
</dbReference>
<dbReference type="InterPro" id="IPR027785">
    <property type="entry name" value="UvrD-like_helicase_C"/>
</dbReference>
<dbReference type="AlphaFoldDB" id="A0AA87Q5V9"/>
<reference evidence="4 5" key="1">
    <citation type="submission" date="2014-05" db="EMBL/GenBank/DDBJ databases">
        <title>Whole genome shotgun sequence of Rhizobium rhizogenes NBRC 13257.</title>
        <authorList>
            <person name="Katano-Makiyama Y."/>
            <person name="Hosoyama A."/>
            <person name="Hashimoto M."/>
            <person name="Hosoyama Y."/>
            <person name="Noguchi M."/>
            <person name="Tsuchikane K."/>
            <person name="Kimura A."/>
            <person name="Ohji S."/>
            <person name="Ichikawa N."/>
            <person name="Yamazoe A."/>
            <person name="Fujita N."/>
        </authorList>
    </citation>
    <scope>NUCLEOTIDE SEQUENCE [LARGE SCALE GENOMIC DNA]</scope>
    <source>
        <strain evidence="4 5">NBRC 13257</strain>
    </source>
</reference>
<dbReference type="PANTHER" id="PTHR43788">
    <property type="entry name" value="DNA2/NAM7 HELICASE FAMILY MEMBER"/>
    <property type="match status" value="1"/>
</dbReference>
<proteinExistence type="predicted"/>
<keyword evidence="1" id="KW-0547">Nucleotide-binding</keyword>
<feature type="domain" description="AAA+ ATPase" evidence="3">
    <location>
        <begin position="588"/>
        <end position="729"/>
    </location>
</feature>
<gene>
    <name evidence="4" type="ORF">RRH01S_16_00250</name>
</gene>
<evidence type="ECO:0000256" key="2">
    <source>
        <dbReference type="ARBA" id="ARBA00022840"/>
    </source>
</evidence>
<sequence length="1201" mass="133628">MHDIPSEHAPPCFAERVNFLSPKPQRRMTRHAYASTSEDHRHIADTQFMHPAFSTAATPFGWLLKERAWGARWRQGEIDPQSIVERYGIDARPDYEPSEPEWLAERPWIQGEANQKALLNAFFSAIQPQRSLVFVYAKRAPLIDDDQWMIVGVGRVTSIGNLQEWDYEAPADGALRSYLWERSVCHSIRPHGDDGVLLPYHALLARCEADASLDPRDCIAFVPDEYQGEFSYASEHVASGSAIAALLSVKQALSTYAERFGGNWSSQLQWIDHRLGELWSLRGPYPGLGSVLSSMGVEHGYQLAHYCWEKAGENADPWPVLASLVRDPKELSGDLRAQIKGFAQTWNYYASDRGRKRLDFAKLLARFDISFQQATRWWDGAARNEAGLRIGEEEISDAAVLKNPYMIYESDRLQPEPIAFRTLDQGAFPEKQVASAHPLAAPSAMTGPIDGRRLRAATTAVIEAAAVEGHTLLAREDIISRLRKLTLSPLLPATEDQFEIHAARLAPVIVACSLKDGKPAFQLDRLAVTRELIADTVQKRVNRGKRHVIEINWRAELDREFKGTPAPKNSLEDRGRGEKAAALEELASSRFSVLIGAAGTGKTTLLRFLCKAGPIKDRGVLLLAPTGKARVRLQQATGIDARTLAQFLRPRRYDERTQSYRVVGDLERVSSFKTVVVDEASMLTEEQFAALLDALSGVDRIILVGDPSQLPPIGAGRPFVDIVEMLTPETFPAGKPRVTRGYAELTIGSRQKGDHRQDLELAELFSGRPTGPGGDEIISKLAGGDCGQHLRICSWSSPSQLAALLPKVIAEELGIDAADIEKSFAMRALGGNESNGYVYFNFWSSGSAADRWQVLSPLKGEAAGTMILNRLIQSGFRGETRKRAQNEDRRFAKVPAPMGSDGIIYGDKVINVGNHRRRWVYPDQDKEGNEPLKYVANGEIGIVTGPFRKRGSSVSLDQLKVSLSSQPGFEYAFWPSDLDEDGRLLELAYALTVHKAQGSEFDTVFVVVPNPCRILSRELLYTALTRQSTRLVLLCQGDPFKLLEYRFMSDTGRRLTNIFGPPEPVQVGERVFDKKHIQRSRRGELMISKSEVIIADALAAAGIEYAYELPLIGRDGTRRYPDFTIEDADTGENWYWEHLGMLGDAEYDWKWTAKLAWYRTNGILPHEEGGGPNGTLLTTTETEGIDRPQISRNIKTIKSGG</sequence>
<dbReference type="Pfam" id="PF13538">
    <property type="entry name" value="UvrD_C_2"/>
    <property type="match status" value="1"/>
</dbReference>